<dbReference type="Proteomes" id="UP000046393">
    <property type="component" value="Unplaced"/>
</dbReference>
<organism evidence="2 3">
    <name type="scientific">Syphacia muris</name>
    <dbReference type="NCBI Taxonomy" id="451379"/>
    <lineage>
        <taxon>Eukaryota</taxon>
        <taxon>Metazoa</taxon>
        <taxon>Ecdysozoa</taxon>
        <taxon>Nematoda</taxon>
        <taxon>Chromadorea</taxon>
        <taxon>Rhabditida</taxon>
        <taxon>Spirurina</taxon>
        <taxon>Oxyuridomorpha</taxon>
        <taxon>Oxyuroidea</taxon>
        <taxon>Oxyuridae</taxon>
        <taxon>Syphacia</taxon>
    </lineage>
</organism>
<evidence type="ECO:0000256" key="1">
    <source>
        <dbReference type="SAM" id="MobiDB-lite"/>
    </source>
</evidence>
<feature type="region of interest" description="Disordered" evidence="1">
    <location>
        <begin position="179"/>
        <end position="201"/>
    </location>
</feature>
<evidence type="ECO:0000313" key="2">
    <source>
        <dbReference type="Proteomes" id="UP000046393"/>
    </source>
</evidence>
<proteinExistence type="predicted"/>
<sequence length="627" mass="70241">RKQLSPAVSTSKPLLTEEESLSSDSSSSLLIADEPLSPEVPLPNVDYAPVVQESSSNSVINSAKEIVLSEDQEADKAISKPETGNVLVTSTTELYLDNAGDKNYPKKLAKKKPIKPLKDILKTTEDLSLHGSKFIGTSIIGKKVAFHENLSAEVHDKVNQRLLLPLSRNAKNQRIAVSKGNQVTAAKRRHSGESVSTGAQKMQKICEPNPSVIEPPMVKKRKEVANVQARYEIKNSETAVLSFLDDLLVKKCRLEDILLKFRDLATSQSLSTTELSSCLVKYVNNANIGKVPWSSLIGLIQKGRSLQGNLVELINQLSAESQWTTLGIEFCRKLCLSFLRSNQLLNASRHLNIACCLILISRALSMDSELSEEIDYNEIKTLLLGILKYSICNHPSEWVVPMLCLAQKFVPHLVKDLYCKCGISSDRGFVCELISVHLAAKHDYFSKFMSFWHETETEDPVDVKKIDAAEFNKMLIVRKDDVLSTRNGVNIEKQVVNPHMQFMISSYISLFLIADPLLFPDKIDYTLKLLSQTLSALTNNEETLYAVNVNSAKEKNINSLLLCAYLLRGIRGMYRLNVDSIARLKKLAFDAYELYQDIHTRSQEQVISNEEQCLQFAVEQLFFALQI</sequence>
<accession>A0A0N5AMM2</accession>
<dbReference type="AlphaFoldDB" id="A0A0N5AMM2"/>
<reference evidence="3" key="1">
    <citation type="submission" date="2017-02" db="UniProtKB">
        <authorList>
            <consortium name="WormBaseParasite"/>
        </authorList>
    </citation>
    <scope>IDENTIFICATION</scope>
</reference>
<evidence type="ECO:0000313" key="3">
    <source>
        <dbReference type="WBParaSite" id="SMUV_0000583501-mRNA-1"/>
    </source>
</evidence>
<dbReference type="WBParaSite" id="SMUV_0000583501-mRNA-1">
    <property type="protein sequence ID" value="SMUV_0000583501-mRNA-1"/>
    <property type="gene ID" value="SMUV_0000583501"/>
</dbReference>
<keyword evidence="2" id="KW-1185">Reference proteome</keyword>
<protein>
    <submittedName>
        <fullName evidence="3">WAPL domain-containing protein</fullName>
    </submittedName>
</protein>
<name>A0A0N5AMM2_9BILA</name>
<feature type="region of interest" description="Disordered" evidence="1">
    <location>
        <begin position="1"/>
        <end position="43"/>
    </location>
</feature>
<dbReference type="STRING" id="451379.A0A0N5AMM2"/>